<organism evidence="1">
    <name type="scientific">marine metagenome</name>
    <dbReference type="NCBI Taxonomy" id="408172"/>
    <lineage>
        <taxon>unclassified sequences</taxon>
        <taxon>metagenomes</taxon>
        <taxon>ecological metagenomes</taxon>
    </lineage>
</organism>
<evidence type="ECO:0000313" key="1">
    <source>
        <dbReference type="EMBL" id="SVC41905.1"/>
    </source>
</evidence>
<sequence>MASNAGDTLRKDELNFMHVEENFHVLTNSSEISTKTYSKKIFLIARDKNELKFLDKFSCIQKISDNLIADDKKMVAIPEYGINADATIKGIELIIDEFPQIILAKTIS</sequence>
<reference evidence="1" key="1">
    <citation type="submission" date="2018-05" db="EMBL/GenBank/DDBJ databases">
        <authorList>
            <person name="Lanie J.A."/>
            <person name="Ng W.-L."/>
            <person name="Kazmierczak K.M."/>
            <person name="Andrzejewski T.M."/>
            <person name="Davidsen T.M."/>
            <person name="Wayne K.J."/>
            <person name="Tettelin H."/>
            <person name="Glass J.I."/>
            <person name="Rusch D."/>
            <person name="Podicherti R."/>
            <person name="Tsui H.-C.T."/>
            <person name="Winkler M.E."/>
        </authorList>
    </citation>
    <scope>NUCLEOTIDE SEQUENCE</scope>
</reference>
<name>A0A382M1T7_9ZZZZ</name>
<protein>
    <submittedName>
        <fullName evidence="1">Uncharacterized protein</fullName>
    </submittedName>
</protein>
<dbReference type="EMBL" id="UINC01090187">
    <property type="protein sequence ID" value="SVC41905.1"/>
    <property type="molecule type" value="Genomic_DNA"/>
</dbReference>
<dbReference type="AlphaFoldDB" id="A0A382M1T7"/>
<proteinExistence type="predicted"/>
<gene>
    <name evidence="1" type="ORF">METZ01_LOCUS294759</name>
</gene>
<accession>A0A382M1T7</accession>